<evidence type="ECO:0000313" key="15">
    <source>
        <dbReference type="Proteomes" id="UP000694388"/>
    </source>
</evidence>
<dbReference type="Ensembl" id="ENSEBUT00000024062.1">
    <property type="protein sequence ID" value="ENSEBUP00000023487.1"/>
    <property type="gene ID" value="ENSEBUG00000014453.1"/>
</dbReference>
<keyword evidence="9" id="KW-0931">ER-Golgi transport</keyword>
<dbReference type="Pfam" id="PF00400">
    <property type="entry name" value="WD40"/>
    <property type="match status" value="2"/>
</dbReference>
<evidence type="ECO:0000256" key="9">
    <source>
        <dbReference type="ARBA" id="ARBA00022892"/>
    </source>
</evidence>
<evidence type="ECO:0000256" key="13">
    <source>
        <dbReference type="PROSITE-ProRule" id="PRU00221"/>
    </source>
</evidence>
<accession>A0A8C4R0W3</accession>
<protein>
    <submittedName>
        <fullName evidence="14">SEC31 homolog B, COPII coat complex component</fullName>
    </submittedName>
</protein>
<evidence type="ECO:0000256" key="6">
    <source>
        <dbReference type="ARBA" id="ARBA00022574"/>
    </source>
</evidence>
<keyword evidence="10" id="KW-0653">Protein transport</keyword>
<reference evidence="14" key="2">
    <citation type="submission" date="2025-09" db="UniProtKB">
        <authorList>
            <consortium name="Ensembl"/>
        </authorList>
    </citation>
    <scope>IDENTIFICATION</scope>
</reference>
<dbReference type="InterPro" id="IPR019775">
    <property type="entry name" value="WD40_repeat_CS"/>
</dbReference>
<feature type="repeat" description="WD" evidence="13">
    <location>
        <begin position="254"/>
        <end position="296"/>
    </location>
</feature>
<dbReference type="OMA" id="HMASTEW"/>
<keyword evidence="5" id="KW-0963">Cytoplasm</keyword>
<dbReference type="Gene3D" id="2.130.10.10">
    <property type="entry name" value="YVTN repeat-like/Quinoprotein amine dehydrogenase"/>
    <property type="match status" value="1"/>
</dbReference>
<organism evidence="14 15">
    <name type="scientific">Eptatretus burgeri</name>
    <name type="common">Inshore hagfish</name>
    <dbReference type="NCBI Taxonomy" id="7764"/>
    <lineage>
        <taxon>Eukaryota</taxon>
        <taxon>Metazoa</taxon>
        <taxon>Chordata</taxon>
        <taxon>Craniata</taxon>
        <taxon>Vertebrata</taxon>
        <taxon>Cyclostomata</taxon>
        <taxon>Myxini</taxon>
        <taxon>Myxiniformes</taxon>
        <taxon>Myxinidae</taxon>
        <taxon>Eptatretinae</taxon>
        <taxon>Eptatretus</taxon>
    </lineage>
</organism>
<dbReference type="Gene3D" id="1.25.40.1030">
    <property type="match status" value="2"/>
</dbReference>
<dbReference type="GeneTree" id="ENSGT00390000003175"/>
<dbReference type="GO" id="GO:0005789">
    <property type="term" value="C:endoplasmic reticulum membrane"/>
    <property type="evidence" value="ECO:0007669"/>
    <property type="project" value="UniProtKB-SubCell"/>
</dbReference>
<evidence type="ECO:0000256" key="11">
    <source>
        <dbReference type="ARBA" id="ARBA00023136"/>
    </source>
</evidence>
<dbReference type="PROSITE" id="PS50294">
    <property type="entry name" value="WD_REPEATS_REGION"/>
    <property type="match status" value="1"/>
</dbReference>
<dbReference type="GO" id="GO:0015031">
    <property type="term" value="P:protein transport"/>
    <property type="evidence" value="ECO:0007669"/>
    <property type="project" value="UniProtKB-KW"/>
</dbReference>
<dbReference type="PROSITE" id="PS50082">
    <property type="entry name" value="WD_REPEATS_2"/>
    <property type="match status" value="2"/>
</dbReference>
<keyword evidence="15" id="KW-1185">Reference proteome</keyword>
<evidence type="ECO:0000256" key="8">
    <source>
        <dbReference type="ARBA" id="ARBA00022824"/>
    </source>
</evidence>
<dbReference type="PROSITE" id="PS00678">
    <property type="entry name" value="WD_REPEATS_1"/>
    <property type="match status" value="1"/>
</dbReference>
<reference evidence="14" key="1">
    <citation type="submission" date="2025-08" db="UniProtKB">
        <authorList>
            <consortium name="Ensembl"/>
        </authorList>
    </citation>
    <scope>IDENTIFICATION</scope>
</reference>
<evidence type="ECO:0000313" key="14">
    <source>
        <dbReference type="Ensembl" id="ENSEBUP00000023487.1"/>
    </source>
</evidence>
<comment type="subcellular location">
    <subcellularLocation>
        <location evidence="1">Cytoplasmic vesicle</location>
        <location evidence="1">COPII-coated vesicle membrane</location>
        <topology evidence="1">Peripheral membrane protein</topology>
        <orientation evidence="1">Cytoplasmic side</orientation>
    </subcellularLocation>
    <subcellularLocation>
        <location evidence="2">Endoplasmic reticulum membrane</location>
        <topology evidence="2">Peripheral membrane protein</topology>
    </subcellularLocation>
</comment>
<name>A0A8C4R0W3_EPTBU</name>
<evidence type="ECO:0000256" key="10">
    <source>
        <dbReference type="ARBA" id="ARBA00022927"/>
    </source>
</evidence>
<keyword evidence="12" id="KW-0968">Cytoplasmic vesicle</keyword>
<dbReference type="GO" id="GO:0030127">
    <property type="term" value="C:COPII vesicle coat"/>
    <property type="evidence" value="ECO:0007669"/>
    <property type="project" value="TreeGrafter"/>
</dbReference>
<dbReference type="SMART" id="SM00320">
    <property type="entry name" value="WD40"/>
    <property type="match status" value="6"/>
</dbReference>
<feature type="repeat" description="WD" evidence="13">
    <location>
        <begin position="116"/>
        <end position="158"/>
    </location>
</feature>
<evidence type="ECO:0000256" key="1">
    <source>
        <dbReference type="ARBA" id="ARBA00004299"/>
    </source>
</evidence>
<evidence type="ECO:0000256" key="5">
    <source>
        <dbReference type="ARBA" id="ARBA00022490"/>
    </source>
</evidence>
<evidence type="ECO:0000256" key="12">
    <source>
        <dbReference type="ARBA" id="ARBA00023329"/>
    </source>
</evidence>
<dbReference type="GO" id="GO:0070971">
    <property type="term" value="C:endoplasmic reticulum exit site"/>
    <property type="evidence" value="ECO:0007669"/>
    <property type="project" value="TreeGrafter"/>
</dbReference>
<dbReference type="PANTHER" id="PTHR13923">
    <property type="entry name" value="SEC31-RELATED PROTEIN"/>
    <property type="match status" value="1"/>
</dbReference>
<evidence type="ECO:0000256" key="3">
    <source>
        <dbReference type="ARBA" id="ARBA00009358"/>
    </source>
</evidence>
<dbReference type="FunFam" id="2.130.10.10:FF:000009">
    <property type="entry name" value="Protein transport protein Sec31A isoform A"/>
    <property type="match status" value="1"/>
</dbReference>
<keyword evidence="8" id="KW-0256">Endoplasmic reticulum</keyword>
<dbReference type="InterPro" id="IPR001680">
    <property type="entry name" value="WD40_rpt"/>
</dbReference>
<dbReference type="Gene3D" id="1.20.940.10">
    <property type="entry name" value="Functional domain of the splicing factor Prp18"/>
    <property type="match status" value="1"/>
</dbReference>
<dbReference type="Proteomes" id="UP000694388">
    <property type="component" value="Unplaced"/>
</dbReference>
<keyword evidence="11" id="KW-0472">Membrane</keyword>
<sequence length="853" mass="93811">MKLKEIERTAHQAWSPAAHHPIYLAAGTSAQQLDATFSTNAALEIFELDLSDPGFDMKLQGSIKTANRYHKLLWSSHGLGSGGPGTLIGGGDGGLIVLYDAARILAGDVEAELGQSVRHTGPVRALDINPFQNNLLASGANDSEIYIWDLNNFATPMTPGAQSQPLEDVGCVAWNCQVQHILASATPSGKAVVWDLRKNEPIIKVSDHTNRMRCSGIAWHPDVATQMVLASEDDRMPVIQMWDLRFATSPLRVFENHSRGILTIAWSRADPELLLSCAKDNRILCWNPNTGEVLYELPTSTQWCFDIQWCPRNPALISAASFDGLLSIYSVMGGSLSAQSQRQVDMISSSFGNFDPFGTGQPLPPLQLTQPHVPAATVLPLKKPPRWIRRPVGASFAVSYCLHGTQTFKMCGSLPGGLVQSHYVYVSQVVTEPHLLSRSAELQAAGHTGHLREFCHAKVQASIDPLEKDIWSFLQVNLEPDPRSKFLKLIGYNPDELAQKRPWLHVVVTISAIELSISSYSFADVDGLIGQALLVGDFEAAVELCLGDGRYADAIILAVAGGADLLERTQERYFDKSSGIGGTFCIIKVSELQDEQALSLSFLVDALGSRLEMEDGGRLCAQACLCYICAGNVDKLASCWDGTHQCSDSLALQVGMYPAVGIFGTNLTCRLVICLKIRLSFNNVATGNCTHLRNGDTREQPYWIGLHLLHSCQTSKNNIFSHRILAYFFSISFSFSSSTPPPMMFILLQPAQVQPPEKIEKRPIPEEHASLRIAFDGLVQRCLIAASDPQTKRKLDDANKRLEFLYDKLREHSVSALSLVSRDFKTRNVNVGIYFKNIISCLRAKMPSHLELL</sequence>
<dbReference type="InterPro" id="IPR040251">
    <property type="entry name" value="SEC31-like"/>
</dbReference>
<dbReference type="InterPro" id="IPR036322">
    <property type="entry name" value="WD40_repeat_dom_sf"/>
</dbReference>
<proteinExistence type="inferred from homology"/>
<dbReference type="GO" id="GO:0005198">
    <property type="term" value="F:structural molecule activity"/>
    <property type="evidence" value="ECO:0007669"/>
    <property type="project" value="TreeGrafter"/>
</dbReference>
<keyword evidence="4" id="KW-0813">Transport</keyword>
<dbReference type="GO" id="GO:0090110">
    <property type="term" value="P:COPII-coated vesicle cargo loading"/>
    <property type="evidence" value="ECO:0007669"/>
    <property type="project" value="TreeGrafter"/>
</dbReference>
<dbReference type="AlphaFoldDB" id="A0A8C4R0W3"/>
<dbReference type="PANTHER" id="PTHR13923:SF11">
    <property type="entry name" value="SECRETORY 31, ISOFORM D"/>
    <property type="match status" value="1"/>
</dbReference>
<dbReference type="InterPro" id="IPR015943">
    <property type="entry name" value="WD40/YVTN_repeat-like_dom_sf"/>
</dbReference>
<comment type="similarity">
    <text evidence="3">Belongs to the WD repeat SEC31 family.</text>
</comment>
<evidence type="ECO:0000256" key="7">
    <source>
        <dbReference type="ARBA" id="ARBA00022737"/>
    </source>
</evidence>
<dbReference type="GO" id="GO:0007029">
    <property type="term" value="P:endoplasmic reticulum organization"/>
    <property type="evidence" value="ECO:0007669"/>
    <property type="project" value="TreeGrafter"/>
</dbReference>
<evidence type="ECO:0000256" key="2">
    <source>
        <dbReference type="ARBA" id="ARBA00004406"/>
    </source>
</evidence>
<keyword evidence="6 13" id="KW-0853">WD repeat</keyword>
<keyword evidence="7" id="KW-0677">Repeat</keyword>
<dbReference type="SUPFAM" id="SSF50978">
    <property type="entry name" value="WD40 repeat-like"/>
    <property type="match status" value="1"/>
</dbReference>
<evidence type="ECO:0000256" key="4">
    <source>
        <dbReference type="ARBA" id="ARBA00022448"/>
    </source>
</evidence>